<keyword evidence="2" id="KW-0408">Iron</keyword>
<dbReference type="Pfam" id="PF00141">
    <property type="entry name" value="peroxidase"/>
    <property type="match status" value="1"/>
</dbReference>
<evidence type="ECO:0000313" key="8">
    <source>
        <dbReference type="Proteomes" id="UP000219286"/>
    </source>
</evidence>
<dbReference type="PANTHER" id="PTHR31356">
    <property type="entry name" value="THYLAKOID LUMENAL 29 KDA PROTEIN, CHLOROPLASTIC-RELATED"/>
    <property type="match status" value="1"/>
</dbReference>
<dbReference type="PROSITE" id="PS50873">
    <property type="entry name" value="PEROXIDASE_4"/>
    <property type="match status" value="1"/>
</dbReference>
<name>A0A2H2ZAY1_TRIPA</name>
<evidence type="ECO:0000256" key="4">
    <source>
        <dbReference type="RuleBase" id="RU004241"/>
    </source>
</evidence>
<dbReference type="InterPro" id="IPR044831">
    <property type="entry name" value="Ccp1-like"/>
</dbReference>
<dbReference type="GO" id="GO:0042744">
    <property type="term" value="P:hydrogen peroxide catabolic process"/>
    <property type="evidence" value="ECO:0007669"/>
    <property type="project" value="TreeGrafter"/>
</dbReference>
<proteinExistence type="inferred from homology"/>
<accession>A0A2H2ZAY1</accession>
<evidence type="ECO:0000313" key="7">
    <source>
        <dbReference type="EMBL" id="OTA04897.1"/>
    </source>
</evidence>
<dbReference type="GO" id="GO:0046872">
    <property type="term" value="F:metal ion binding"/>
    <property type="evidence" value="ECO:0007669"/>
    <property type="project" value="UniProtKB-UniRule"/>
</dbReference>
<dbReference type="Gene3D" id="1.10.420.10">
    <property type="entry name" value="Peroxidase, domain 2"/>
    <property type="match status" value="1"/>
</dbReference>
<dbReference type="EMBL" id="LFMI01000551">
    <property type="protein sequence ID" value="OTA04897.1"/>
    <property type="molecule type" value="Genomic_DNA"/>
</dbReference>
<dbReference type="Proteomes" id="UP000219286">
    <property type="component" value="Unassembled WGS sequence"/>
</dbReference>
<comment type="caution">
    <text evidence="7">The sequence shown here is derived from an EMBL/GenBank/DDBJ whole genome shotgun (WGS) entry which is preliminary data.</text>
</comment>
<dbReference type="GO" id="GO:0020037">
    <property type="term" value="F:heme binding"/>
    <property type="evidence" value="ECO:0007669"/>
    <property type="project" value="UniProtKB-UniRule"/>
</dbReference>
<keyword evidence="2" id="KW-0479">Metal-binding</keyword>
<keyword evidence="8" id="KW-1185">Reference proteome</keyword>
<dbReference type="EC" id="1.11.1.-" evidence="5"/>
<feature type="domain" description="Plant heme peroxidase family profile" evidence="6">
    <location>
        <begin position="73"/>
        <end position="359"/>
    </location>
</feature>
<dbReference type="SUPFAM" id="SSF48113">
    <property type="entry name" value="Heme-dependent peroxidases"/>
    <property type="match status" value="1"/>
</dbReference>
<evidence type="ECO:0000256" key="3">
    <source>
        <dbReference type="ARBA" id="ARBA00023002"/>
    </source>
</evidence>
<protein>
    <recommendedName>
        <fullName evidence="5">Peroxidase</fullName>
        <ecNumber evidence="5">1.11.1.-</ecNumber>
    </recommendedName>
</protein>
<comment type="similarity">
    <text evidence="4">Belongs to the peroxidase family.</text>
</comment>
<dbReference type="GO" id="GO:0034599">
    <property type="term" value="P:cellular response to oxidative stress"/>
    <property type="evidence" value="ECO:0007669"/>
    <property type="project" value="InterPro"/>
</dbReference>
<keyword evidence="2" id="KW-0349">Heme</keyword>
<dbReference type="OrthoDB" id="5985073at2759"/>
<evidence type="ECO:0000256" key="1">
    <source>
        <dbReference type="ARBA" id="ARBA00022559"/>
    </source>
</evidence>
<evidence type="ECO:0000256" key="5">
    <source>
        <dbReference type="RuleBase" id="RU363051"/>
    </source>
</evidence>
<dbReference type="InterPro" id="IPR002016">
    <property type="entry name" value="Haem_peroxidase"/>
</dbReference>
<dbReference type="Gene3D" id="1.10.520.10">
    <property type="match status" value="1"/>
</dbReference>
<dbReference type="GO" id="GO:0004601">
    <property type="term" value="F:peroxidase activity"/>
    <property type="evidence" value="ECO:0007669"/>
    <property type="project" value="UniProtKB-KW"/>
</dbReference>
<evidence type="ECO:0000259" key="6">
    <source>
        <dbReference type="PROSITE" id="PS50873"/>
    </source>
</evidence>
<organism evidence="7 8">
    <name type="scientific">Trichoderma parareesei</name>
    <name type="common">Filamentous fungus</name>
    <dbReference type="NCBI Taxonomy" id="858221"/>
    <lineage>
        <taxon>Eukaryota</taxon>
        <taxon>Fungi</taxon>
        <taxon>Dikarya</taxon>
        <taxon>Ascomycota</taxon>
        <taxon>Pezizomycotina</taxon>
        <taxon>Sordariomycetes</taxon>
        <taxon>Hypocreomycetidae</taxon>
        <taxon>Hypocreales</taxon>
        <taxon>Hypocreaceae</taxon>
        <taxon>Trichoderma</taxon>
    </lineage>
</organism>
<dbReference type="AlphaFoldDB" id="A0A2H2ZAY1"/>
<evidence type="ECO:0000256" key="2">
    <source>
        <dbReference type="ARBA" id="ARBA00022617"/>
    </source>
</evidence>
<dbReference type="InterPro" id="IPR010255">
    <property type="entry name" value="Haem_peroxidase_sf"/>
</dbReference>
<reference evidence="7 8" key="1">
    <citation type="journal article" date="2015" name="Genome Announc.">
        <title>Genome sequence and annotation of Trichoderma parareesei, the ancestor of the cellulase producer Trichoderma reesei.</title>
        <authorList>
            <person name="Yang D."/>
            <person name="Pomraning K."/>
            <person name="Kopchinskiy A."/>
            <person name="Karimi Aghcheh R."/>
            <person name="Atanasova L."/>
            <person name="Chenthamara K."/>
            <person name="Baker S.E."/>
            <person name="Zhang R."/>
            <person name="Shen Q."/>
            <person name="Freitag M."/>
            <person name="Kubicek C.P."/>
            <person name="Druzhinina I.S."/>
        </authorList>
    </citation>
    <scope>NUCLEOTIDE SEQUENCE [LARGE SCALE GENOMIC DNA]</scope>
    <source>
        <strain evidence="7 8">CBS 125925</strain>
    </source>
</reference>
<sequence length="582" mass="62755">MDSSRRPPFNGFRLLRINMVISVRLLSTVAQLGLMAGLAYAEKEYIWPAKTDLLESMLYEQQGFGSANSPATFIVPCDKVTFGKGRNGAAEWLRTAYHDMATADVEAGTGGIDASIGFEVNRDENVGIGFNETLMNLIAFLTPRSSMADLIALGALFAANGCSNGSVEIPFRAGRVDATGPGPSGVPRPEQPLDEHISSFQKQGFTPQEMIGLVACGHTLGGVHGVDFPEIVDVVNDPATDDNTQTFDTTNTGFTAFDNTVAVQYVANNTQNPLAFGHNVTTRSDARIFSSDGGEEIGQMASSPAYFFKRCQTLLERMINTVPRGVTLTDPIQPIPVKPLRLFATINSNGTMTMSGYIRVIGSVEANPNRTVKLHFHPRAGACTEAQPCLISDNFPAFASGHVMYGNPPLTFWTYPFSTVIPLSQGVSGFDVEVVDNVNGVINSTLYTNGGDGFPFDDTIVTQPKLSCSEVTSEGRMDLSVAIRDDSKLNTLKAIVHVPEPLLSLTPRVGSIPLDFTKVGPIEGSGYTLYNASIVTGVIPFNPPNNQAGTYIRTYDLFASNDTHTEEREFNMMDGLSSCSIF</sequence>
<keyword evidence="3 5" id="KW-0560">Oxidoreductase</keyword>
<dbReference type="GO" id="GO:0000302">
    <property type="term" value="P:response to reactive oxygen species"/>
    <property type="evidence" value="ECO:0007669"/>
    <property type="project" value="TreeGrafter"/>
</dbReference>
<gene>
    <name evidence="7" type="ORF">A9Z42_0054940</name>
</gene>
<dbReference type="PANTHER" id="PTHR31356:SF53">
    <property type="entry name" value="HEME PEROXIDASE"/>
    <property type="match status" value="1"/>
</dbReference>
<keyword evidence="1 5" id="KW-0575">Peroxidase</keyword>